<dbReference type="RefSeq" id="WP_243065525.1">
    <property type="nucleotide sequence ID" value="NZ_JAIVFK010000023.1"/>
</dbReference>
<keyword evidence="1" id="KW-0812">Transmembrane</keyword>
<keyword evidence="1" id="KW-1133">Transmembrane helix</keyword>
<dbReference type="EMBL" id="JAIVFP010000001">
    <property type="protein sequence ID" value="MCI4681461.1"/>
    <property type="molecule type" value="Genomic_DNA"/>
</dbReference>
<reference evidence="2" key="1">
    <citation type="journal article" date="2022" name="ISME J.">
        <title>Identification of active gaseous-alkane degraders at natural gas seeps.</title>
        <authorList>
            <person name="Farhan Ul Haque M."/>
            <person name="Hernandez M."/>
            <person name="Crombie A.T."/>
            <person name="Murrell J.C."/>
        </authorList>
    </citation>
    <scope>NUCLEOTIDE SEQUENCE</scope>
    <source>
        <strain evidence="2">PC2</strain>
    </source>
</reference>
<evidence type="ECO:0000256" key="1">
    <source>
        <dbReference type="SAM" id="Phobius"/>
    </source>
</evidence>
<keyword evidence="3" id="KW-1185">Reference proteome</keyword>
<dbReference type="Proteomes" id="UP001139104">
    <property type="component" value="Unassembled WGS sequence"/>
</dbReference>
<protein>
    <submittedName>
        <fullName evidence="2">DUF2628 domain-containing protein</fullName>
    </submittedName>
</protein>
<organism evidence="2 3">
    <name type="scientific">Candidatus Rhodoblastus alkanivorans</name>
    <dbReference type="NCBI Taxonomy" id="2954117"/>
    <lineage>
        <taxon>Bacteria</taxon>
        <taxon>Pseudomonadati</taxon>
        <taxon>Pseudomonadota</taxon>
        <taxon>Alphaproteobacteria</taxon>
        <taxon>Hyphomicrobiales</taxon>
        <taxon>Rhodoblastaceae</taxon>
        <taxon>Rhodoblastus</taxon>
    </lineage>
</organism>
<keyword evidence="1" id="KW-0472">Membrane</keyword>
<comment type="caution">
    <text evidence="2">The sequence shown here is derived from an EMBL/GenBank/DDBJ whole genome shotgun (WGS) entry which is preliminary data.</text>
</comment>
<feature type="transmembrane region" description="Helical" evidence="1">
    <location>
        <begin position="45"/>
        <end position="68"/>
    </location>
</feature>
<name>A0ABS9Z1E0_9HYPH</name>
<evidence type="ECO:0000313" key="3">
    <source>
        <dbReference type="Proteomes" id="UP001139104"/>
    </source>
</evidence>
<dbReference type="InterPro" id="IPR024399">
    <property type="entry name" value="DUF2628"/>
</dbReference>
<proteinExistence type="predicted"/>
<accession>A0ABS9Z1E0</accession>
<sequence>MNLYEVFLPRADSPAHALERAVFVKRGFDWEAFLLTPIWAIRRHLWFAFGLWTVWIAVVAGAAFAFRISSDTTLLLYLIGASAFGLENDLLEQSHLTKSGFALRSLALGASRGDAEVVYFSGLTEDALASPTRPPSDTPGHKNISKAPTVETMDLLGLFPSGEPKI</sequence>
<gene>
    <name evidence="2" type="ORF">K2U94_01520</name>
</gene>
<dbReference type="Pfam" id="PF10947">
    <property type="entry name" value="DUF2628"/>
    <property type="match status" value="1"/>
</dbReference>
<evidence type="ECO:0000313" key="2">
    <source>
        <dbReference type="EMBL" id="MCI4681461.1"/>
    </source>
</evidence>